<dbReference type="InterPro" id="IPR044925">
    <property type="entry name" value="His-Me_finger_sf"/>
</dbReference>
<dbReference type="InterPro" id="IPR044927">
    <property type="entry name" value="Endonuclea_NS_2"/>
</dbReference>
<dbReference type="SUPFAM" id="SSF54060">
    <property type="entry name" value="His-Me finger endonucleases"/>
    <property type="match status" value="1"/>
</dbReference>
<dbReference type="Gene3D" id="3.40.570.10">
    <property type="entry name" value="Extracellular Endonuclease, subunit A"/>
    <property type="match status" value="1"/>
</dbReference>
<dbReference type="Proteomes" id="UP001160148">
    <property type="component" value="Unassembled WGS sequence"/>
</dbReference>
<reference evidence="3 4" key="1">
    <citation type="submission" date="2023-01" db="EMBL/GenBank/DDBJ databases">
        <authorList>
            <person name="Whitehead M."/>
        </authorList>
    </citation>
    <scope>NUCLEOTIDE SEQUENCE [LARGE SCALE GENOMIC DNA]</scope>
</reference>
<dbReference type="InterPro" id="IPR044929">
    <property type="entry name" value="DNA/RNA_non-sp_Endonuclease_sf"/>
</dbReference>
<gene>
    <name evidence="3" type="ORF">MEUPH1_LOCUS1789</name>
</gene>
<proteinExistence type="predicted"/>
<comment type="caution">
    <text evidence="3">The sequence shown here is derived from an EMBL/GenBank/DDBJ whole genome shotgun (WGS) entry which is preliminary data.</text>
</comment>
<evidence type="ECO:0000313" key="3">
    <source>
        <dbReference type="EMBL" id="CAI6344682.1"/>
    </source>
</evidence>
<protein>
    <recommendedName>
        <fullName evidence="2">Type VII secretion system protein EssD-like domain-containing protein</fullName>
    </recommendedName>
</protein>
<sequence length="241" mass="27360">MLFKNYSFVVFIVSVFQGVYSFLDPSKCKFYQYSIPAYTSIERESNRWQRIGDSYYQTTNVNYYLYSNATHTYVVGVCYEFSASDWGNRNRPIPKSIQDLVRTSCVAGQCDSGHLVPALLGGTNNPHNFVPQSSSLNRGSWRTSEEFCADRDPMGSIVAITIGYDYHRSSNIVPRSSISNLVYSQPLYMSMISYSNLSPYIDSRTLLYLCGKFRNDDQGRPYPYNTPQKLLSNIVPGDCPG</sequence>
<accession>A0AAV0VK65</accession>
<dbReference type="AlphaFoldDB" id="A0AAV0VK65"/>
<keyword evidence="1" id="KW-0732">Signal</keyword>
<organism evidence="3 4">
    <name type="scientific">Macrosiphum euphorbiae</name>
    <name type="common">potato aphid</name>
    <dbReference type="NCBI Taxonomy" id="13131"/>
    <lineage>
        <taxon>Eukaryota</taxon>
        <taxon>Metazoa</taxon>
        <taxon>Ecdysozoa</taxon>
        <taxon>Arthropoda</taxon>
        <taxon>Hexapoda</taxon>
        <taxon>Insecta</taxon>
        <taxon>Pterygota</taxon>
        <taxon>Neoptera</taxon>
        <taxon>Paraneoptera</taxon>
        <taxon>Hemiptera</taxon>
        <taxon>Sternorrhyncha</taxon>
        <taxon>Aphidomorpha</taxon>
        <taxon>Aphidoidea</taxon>
        <taxon>Aphididae</taxon>
        <taxon>Macrosiphini</taxon>
        <taxon>Macrosiphum</taxon>
    </lineage>
</organism>
<name>A0AAV0VK65_9HEMI</name>
<evidence type="ECO:0000313" key="4">
    <source>
        <dbReference type="Proteomes" id="UP001160148"/>
    </source>
</evidence>
<dbReference type="Pfam" id="PF13930">
    <property type="entry name" value="Endonuclea_NS_2"/>
    <property type="match status" value="1"/>
</dbReference>
<feature type="domain" description="Type VII secretion system protein EssD-like" evidence="2">
    <location>
        <begin position="110"/>
        <end position="171"/>
    </location>
</feature>
<feature type="chain" id="PRO_5043931253" description="Type VII secretion system protein EssD-like domain-containing protein" evidence="1">
    <location>
        <begin position="22"/>
        <end position="241"/>
    </location>
</feature>
<dbReference type="EMBL" id="CARXXK010000001">
    <property type="protein sequence ID" value="CAI6344682.1"/>
    <property type="molecule type" value="Genomic_DNA"/>
</dbReference>
<evidence type="ECO:0000256" key="1">
    <source>
        <dbReference type="SAM" id="SignalP"/>
    </source>
</evidence>
<evidence type="ECO:0000259" key="2">
    <source>
        <dbReference type="Pfam" id="PF13930"/>
    </source>
</evidence>
<keyword evidence="4" id="KW-1185">Reference proteome</keyword>
<feature type="signal peptide" evidence="1">
    <location>
        <begin position="1"/>
        <end position="21"/>
    </location>
</feature>